<dbReference type="GO" id="GO:0060090">
    <property type="term" value="F:molecular adaptor activity"/>
    <property type="evidence" value="ECO:0007669"/>
    <property type="project" value="TreeGrafter"/>
</dbReference>
<dbReference type="PROSITE" id="PS50002">
    <property type="entry name" value="SH3"/>
    <property type="match status" value="1"/>
</dbReference>
<dbReference type="SUPFAM" id="SSF47473">
    <property type="entry name" value="EF-hand"/>
    <property type="match status" value="2"/>
</dbReference>
<evidence type="ECO:0000313" key="7">
    <source>
        <dbReference type="Proteomes" id="UP000614601"/>
    </source>
</evidence>
<dbReference type="Pfam" id="PF14604">
    <property type="entry name" value="SH3_9"/>
    <property type="match status" value="1"/>
</dbReference>
<gene>
    <name evidence="6" type="ORF">BOKJ2_LOCUS9311</name>
</gene>
<dbReference type="GO" id="GO:0150007">
    <property type="term" value="P:clathrin-dependent synaptic vesicle endocytosis"/>
    <property type="evidence" value="ECO:0007669"/>
    <property type="project" value="TreeGrafter"/>
</dbReference>
<comment type="caution">
    <text evidence="6">The sequence shown here is derived from an EMBL/GenBank/DDBJ whole genome shotgun (WGS) entry which is preliminary data.</text>
</comment>
<feature type="domain" description="SH3" evidence="4">
    <location>
        <begin position="642"/>
        <end position="703"/>
    </location>
</feature>
<accession>A0A811L199</accession>
<dbReference type="GO" id="GO:0005737">
    <property type="term" value="C:cytoplasm"/>
    <property type="evidence" value="ECO:0007669"/>
    <property type="project" value="TreeGrafter"/>
</dbReference>
<feature type="region of interest" description="Disordered" evidence="3">
    <location>
        <begin position="239"/>
        <end position="272"/>
    </location>
</feature>
<dbReference type="Gene3D" id="2.30.30.40">
    <property type="entry name" value="SH3 Domains"/>
    <property type="match status" value="1"/>
</dbReference>
<dbReference type="SMART" id="SM00326">
    <property type="entry name" value="SH3"/>
    <property type="match status" value="1"/>
</dbReference>
<evidence type="ECO:0000256" key="3">
    <source>
        <dbReference type="SAM" id="MobiDB-lite"/>
    </source>
</evidence>
<dbReference type="EMBL" id="CAJFCW020000004">
    <property type="protein sequence ID" value="CAG9114688.1"/>
    <property type="molecule type" value="Genomic_DNA"/>
</dbReference>
<dbReference type="GO" id="GO:0097708">
    <property type="term" value="C:intracellular vesicle"/>
    <property type="evidence" value="ECO:0007669"/>
    <property type="project" value="TreeGrafter"/>
</dbReference>
<reference evidence="6" key="1">
    <citation type="submission" date="2020-09" db="EMBL/GenBank/DDBJ databases">
        <authorList>
            <person name="Kikuchi T."/>
        </authorList>
    </citation>
    <scope>NUCLEOTIDE SEQUENCE</scope>
    <source>
        <strain evidence="6">SH1</strain>
    </source>
</reference>
<dbReference type="InterPro" id="IPR001452">
    <property type="entry name" value="SH3_domain"/>
</dbReference>
<evidence type="ECO:0000259" key="5">
    <source>
        <dbReference type="PROSITE" id="PS50031"/>
    </source>
</evidence>
<dbReference type="OrthoDB" id="2015333at2759"/>
<dbReference type="PROSITE" id="PS50031">
    <property type="entry name" value="EH"/>
    <property type="match status" value="2"/>
</dbReference>
<dbReference type="SUPFAM" id="SSF50044">
    <property type="entry name" value="SH3-domain"/>
    <property type="match status" value="1"/>
</dbReference>
<dbReference type="Gene3D" id="1.10.287.1490">
    <property type="match status" value="1"/>
</dbReference>
<feature type="region of interest" description="Disordered" evidence="3">
    <location>
        <begin position="330"/>
        <end position="352"/>
    </location>
</feature>
<feature type="region of interest" description="Disordered" evidence="3">
    <location>
        <begin position="289"/>
        <end position="313"/>
    </location>
</feature>
<name>A0A811L199_9BILA</name>
<dbReference type="AlphaFoldDB" id="A0A811L199"/>
<dbReference type="Proteomes" id="UP000783686">
    <property type="component" value="Unassembled WGS sequence"/>
</dbReference>
<dbReference type="Proteomes" id="UP000614601">
    <property type="component" value="Unassembled WGS sequence"/>
</dbReference>
<protein>
    <recommendedName>
        <fullName evidence="8">SH3 domain-containing protein</fullName>
    </recommendedName>
</protein>
<sequence>MNNPWVVTSLEFQQNEIQFITLKPIDGYLNGEQARGFMLKSGLPPNVLAQVWNLADMNKDARLDKIEFAIAVKLIRNALSGIPVPNILPESMKTIQQAPPQPYVRPPAYGMPQMPQPYMGGPPPQPPSQPEFTMGTKELGDWSMPHNVKLKYSQRFNQLDKERKDYLTGQQVRGIMGESQLPTQILGQIWNLADSQKEGYLTIEKFCVAMFLIDQVKAGYALPTKLPPELDTFASRCKTESPAVTPGEDPPQKTPTLKTFEDKRRDNLDKGEAELERRRQILREEEERRKMEIERRERAEAEKREQERMEQERIRQAELEVQRQKEKELEEQRAAEEAKLKAEREEQRKKADEERMKLLEQRHVKDLETQLQGEKEKTTQIQQRHKTMTFQLQGLEEKATQLTQDSNAARDEIIAITSEIEAMRGQRDEKVAKIQELQAKNQQLAVQCERVSHSNLQLQTECQKSLSRVKEIAQIRMLISDRREQIQKLKDEMSDATQRLEHQKKLVSEKKPDFDAGEDRLKKLGDVYNEMLAKFVAKQNELYKKVSEKRRAQVPPMNFNNKSDNNFAPNFNSNNFGDAFGQKEAAFNAFPKQNDLYEAPPDANAFQTNFDDPFAAKANDPFAPSVQSTQSSHAIAQNASDKPPVKYRALYEFVSRSDDELSLQPGDTILVFEGHASEPGWLAGQIKEKVGWFPAAFAEPMAKKTSPIQNSTSASPSTEPLASIKEEPTEKEFSSELASAFKSETPHRPTPILNVRRPTRRRLPSEAHCSSGDHE</sequence>
<dbReference type="CDD" id="cd11836">
    <property type="entry name" value="SH3_Intersectin_1"/>
    <property type="match status" value="1"/>
</dbReference>
<dbReference type="InterPro" id="IPR036028">
    <property type="entry name" value="SH3-like_dom_sf"/>
</dbReference>
<evidence type="ECO:0000259" key="4">
    <source>
        <dbReference type="PROSITE" id="PS50002"/>
    </source>
</evidence>
<keyword evidence="7" id="KW-1185">Reference proteome</keyword>
<dbReference type="InterPro" id="IPR011992">
    <property type="entry name" value="EF-hand-dom_pair"/>
</dbReference>
<dbReference type="CDD" id="cd00052">
    <property type="entry name" value="EH"/>
    <property type="match status" value="2"/>
</dbReference>
<evidence type="ECO:0008006" key="8">
    <source>
        <dbReference type="Google" id="ProtNLM"/>
    </source>
</evidence>
<dbReference type="GO" id="GO:0042734">
    <property type="term" value="C:presynaptic membrane"/>
    <property type="evidence" value="ECO:0007669"/>
    <property type="project" value="TreeGrafter"/>
</dbReference>
<evidence type="ECO:0000313" key="6">
    <source>
        <dbReference type="EMBL" id="CAD5221171.1"/>
    </source>
</evidence>
<dbReference type="EMBL" id="CAJFDH010000004">
    <property type="protein sequence ID" value="CAD5221171.1"/>
    <property type="molecule type" value="Genomic_DNA"/>
</dbReference>
<dbReference type="PANTHER" id="PTHR11216:SF170">
    <property type="entry name" value="DYNAMIN ASSOCIATED PROTEIN 160, ISOFORM D"/>
    <property type="match status" value="1"/>
</dbReference>
<proteinExistence type="predicted"/>
<dbReference type="PANTHER" id="PTHR11216">
    <property type="entry name" value="EH DOMAIN"/>
    <property type="match status" value="1"/>
</dbReference>
<organism evidence="6 7">
    <name type="scientific">Bursaphelenchus okinawaensis</name>
    <dbReference type="NCBI Taxonomy" id="465554"/>
    <lineage>
        <taxon>Eukaryota</taxon>
        <taxon>Metazoa</taxon>
        <taxon>Ecdysozoa</taxon>
        <taxon>Nematoda</taxon>
        <taxon>Chromadorea</taxon>
        <taxon>Rhabditida</taxon>
        <taxon>Tylenchina</taxon>
        <taxon>Tylenchomorpha</taxon>
        <taxon>Aphelenchoidea</taxon>
        <taxon>Aphelenchoididae</taxon>
        <taxon>Bursaphelenchus</taxon>
    </lineage>
</organism>
<dbReference type="SMART" id="SM00027">
    <property type="entry name" value="EH"/>
    <property type="match status" value="2"/>
</dbReference>
<dbReference type="InterPro" id="IPR000261">
    <property type="entry name" value="EH_dom"/>
</dbReference>
<feature type="compositionally biased region" description="Basic and acidic residues" evidence="3">
    <location>
        <begin position="724"/>
        <end position="734"/>
    </location>
</feature>
<feature type="region of interest" description="Disordered" evidence="3">
    <location>
        <begin position="703"/>
        <end position="775"/>
    </location>
</feature>
<feature type="domain" description="EH" evidence="5">
    <location>
        <begin position="21"/>
        <end position="92"/>
    </location>
</feature>
<evidence type="ECO:0000256" key="2">
    <source>
        <dbReference type="PROSITE-ProRule" id="PRU00192"/>
    </source>
</evidence>
<feature type="compositionally biased region" description="Polar residues" evidence="3">
    <location>
        <begin position="706"/>
        <end position="720"/>
    </location>
</feature>
<evidence type="ECO:0000256" key="1">
    <source>
        <dbReference type="ARBA" id="ARBA00022443"/>
    </source>
</evidence>
<feature type="domain" description="EH" evidence="5">
    <location>
        <begin position="148"/>
        <end position="230"/>
    </location>
</feature>
<feature type="compositionally biased region" description="Basic and acidic residues" evidence="3">
    <location>
        <begin position="259"/>
        <end position="272"/>
    </location>
</feature>
<dbReference type="Gene3D" id="1.10.238.10">
    <property type="entry name" value="EF-hand"/>
    <property type="match status" value="2"/>
</dbReference>
<keyword evidence="1 2" id="KW-0728">SH3 domain</keyword>
<dbReference type="Pfam" id="PF12763">
    <property type="entry name" value="EH"/>
    <property type="match status" value="2"/>
</dbReference>